<evidence type="ECO:0000256" key="1">
    <source>
        <dbReference type="ARBA" id="ARBA00004370"/>
    </source>
</evidence>
<evidence type="ECO:0000256" key="5">
    <source>
        <dbReference type="SAM" id="Phobius"/>
    </source>
</evidence>
<feature type="transmembrane region" description="Helical" evidence="5">
    <location>
        <begin position="249"/>
        <end position="270"/>
    </location>
</feature>
<dbReference type="Pfam" id="PF00672">
    <property type="entry name" value="HAMP"/>
    <property type="match status" value="1"/>
</dbReference>
<dbReference type="OrthoDB" id="9763018at2"/>
<dbReference type="PANTHER" id="PTHR32089">
    <property type="entry name" value="METHYL-ACCEPTING CHEMOTAXIS PROTEIN MCPB"/>
    <property type="match status" value="1"/>
</dbReference>
<dbReference type="Pfam" id="PF17201">
    <property type="entry name" value="Cache_3-Cache_2"/>
    <property type="match status" value="2"/>
</dbReference>
<keyword evidence="5" id="KW-1133">Transmembrane helix</keyword>
<dbReference type="RefSeq" id="WP_013450887.1">
    <property type="nucleotide sequence ID" value="NC_014758.1"/>
</dbReference>
<evidence type="ECO:0000259" key="7">
    <source>
        <dbReference type="PROSITE" id="PS50885"/>
    </source>
</evidence>
<dbReference type="PRINTS" id="PR00260">
    <property type="entry name" value="CHEMTRNSDUCR"/>
</dbReference>
<dbReference type="eggNOG" id="COG4564">
    <property type="taxonomic scope" value="Bacteria"/>
</dbReference>
<dbReference type="InterPro" id="IPR004090">
    <property type="entry name" value="Chemotax_Me-accpt_rcpt"/>
</dbReference>
<dbReference type="Proteomes" id="UP000007039">
    <property type="component" value="Chromosome"/>
</dbReference>
<keyword evidence="5" id="KW-0472">Membrane</keyword>
<dbReference type="CDD" id="cd06225">
    <property type="entry name" value="HAMP"/>
    <property type="match status" value="1"/>
</dbReference>
<dbReference type="GO" id="GO:0007165">
    <property type="term" value="P:signal transduction"/>
    <property type="evidence" value="ECO:0007669"/>
    <property type="project" value="UniProtKB-KW"/>
</dbReference>
<dbReference type="Gene3D" id="3.30.450.20">
    <property type="entry name" value="PAS domain"/>
    <property type="match status" value="2"/>
</dbReference>
<dbReference type="CDD" id="cd12912">
    <property type="entry name" value="PDC2_MCP_like"/>
    <property type="match status" value="1"/>
</dbReference>
<feature type="domain" description="HAMP" evidence="7">
    <location>
        <begin position="272"/>
        <end position="324"/>
    </location>
</feature>
<proteinExistence type="inferred from homology"/>
<dbReference type="PANTHER" id="PTHR32089:SF112">
    <property type="entry name" value="LYSOZYME-LIKE PROTEIN-RELATED"/>
    <property type="match status" value="1"/>
</dbReference>
<dbReference type="HOGENOM" id="CLU_000445_107_19_0"/>
<dbReference type="GO" id="GO:0006935">
    <property type="term" value="P:chemotaxis"/>
    <property type="evidence" value="ECO:0007669"/>
    <property type="project" value="InterPro"/>
</dbReference>
<dbReference type="CDD" id="cd11386">
    <property type="entry name" value="MCP_signal"/>
    <property type="match status" value="1"/>
</dbReference>
<dbReference type="PROSITE" id="PS50111">
    <property type="entry name" value="CHEMOTAXIS_TRANSDUC_2"/>
    <property type="match status" value="1"/>
</dbReference>
<accession>E4TGJ3</accession>
<evidence type="ECO:0000259" key="6">
    <source>
        <dbReference type="PROSITE" id="PS50111"/>
    </source>
</evidence>
<keyword evidence="9" id="KW-1185">Reference proteome</keyword>
<gene>
    <name evidence="8" type="ordered locus">Calni_0763</name>
</gene>
<sequence length="604" mass="66994">MNLVKNFVESTDKAIDDASLRAREKAEKDLNRLLSNVLNEINRKNPKNIDEIRELIFSKKIGEKGYFFLLDMNGTLTIHPSSLGKNLKGQPYIDEILNKKDGFIRYTRTTDPAKPVAYASYGYIEKLNSILVATVNENDYIGNELKTTNMIRNEIKNTIKSTKIGSTGYYYVIDSTGTVIIHPNKEGENISNFDFIKEIINKKEGVIRYPWEGKFKVVVFTYYKNLDWIIAAGSYEDEFIGPTIKSIKIWFTSVSIAILILLFLIIRFIFNKYVTRPVDTLSAEFKSIAEGDLTTSIEYNRNDEMGIIIKNVEDMKYQMNNTLCSVKKSADNVTQSSDSIDLSSKEMSKAIDHLTSKVSQVEIAVHEMSATIQEITNNIGGISREVSTVKDLADKGKNDLKIAVSNVSDLSNSVQKSGENIQKLGDASKEIGSILEVIREIADQTNLLALNAAIEAARAGEFGRGFAVVADEIRKLAERTGKSISEINSMIGNIQKEVDASVKDVSNISKAASESVIIIEKLNSSFNEILSGVVEIADKINSVATAVEEQSSAANEISANMSEVSAVAEENSSIAEQNRNQAENLRELAKGLLTLVEKFKLKMC</sequence>
<dbReference type="PROSITE" id="PS50885">
    <property type="entry name" value="HAMP"/>
    <property type="match status" value="1"/>
</dbReference>
<dbReference type="SUPFAM" id="SSF58104">
    <property type="entry name" value="Methyl-accepting chemotaxis protein (MCP) signaling domain"/>
    <property type="match status" value="1"/>
</dbReference>
<comment type="subcellular location">
    <subcellularLocation>
        <location evidence="1">Membrane</location>
    </subcellularLocation>
</comment>
<dbReference type="Gene3D" id="1.10.287.950">
    <property type="entry name" value="Methyl-accepting chemotaxis protein"/>
    <property type="match status" value="1"/>
</dbReference>
<feature type="domain" description="Methyl-accepting transducer" evidence="6">
    <location>
        <begin position="329"/>
        <end position="565"/>
    </location>
</feature>
<dbReference type="GO" id="GO:0004888">
    <property type="term" value="F:transmembrane signaling receptor activity"/>
    <property type="evidence" value="ECO:0007669"/>
    <property type="project" value="InterPro"/>
</dbReference>
<name>E4TGJ3_CALNY</name>
<dbReference type="InterPro" id="IPR033462">
    <property type="entry name" value="Cache_3-Cache_2"/>
</dbReference>
<dbReference type="GO" id="GO:0016020">
    <property type="term" value="C:membrane"/>
    <property type="evidence" value="ECO:0007669"/>
    <property type="project" value="UniProtKB-SubCell"/>
</dbReference>
<keyword evidence="5" id="KW-0812">Transmembrane</keyword>
<dbReference type="EMBL" id="CP002347">
    <property type="protein sequence ID" value="ADR18674.1"/>
    <property type="molecule type" value="Genomic_DNA"/>
</dbReference>
<organism evidence="8 9">
    <name type="scientific">Calditerrivibrio nitroreducens (strain DSM 19672 / NBRC 101217 / Yu37-1)</name>
    <dbReference type="NCBI Taxonomy" id="768670"/>
    <lineage>
        <taxon>Bacteria</taxon>
        <taxon>Pseudomonadati</taxon>
        <taxon>Deferribacterota</taxon>
        <taxon>Deferribacteres</taxon>
        <taxon>Deferribacterales</taxon>
        <taxon>Calditerrivibrionaceae</taxon>
    </lineage>
</organism>
<dbReference type="SMART" id="SM00283">
    <property type="entry name" value="MA"/>
    <property type="match status" value="1"/>
</dbReference>
<dbReference type="AlphaFoldDB" id="E4TGJ3"/>
<keyword evidence="2 4" id="KW-0807">Transducer</keyword>
<dbReference type="SMART" id="SM00304">
    <property type="entry name" value="HAMP"/>
    <property type="match status" value="2"/>
</dbReference>
<dbReference type="KEGG" id="cni:Calni_0763"/>
<dbReference type="eggNOG" id="COG0840">
    <property type="taxonomic scope" value="Bacteria"/>
</dbReference>
<reference evidence="8 9" key="2">
    <citation type="journal article" date="2011" name="Stand. Genomic Sci.">
        <title>Complete genome sequence of Calditerrivibrio nitroreducens type strain (Yu37-1).</title>
        <authorList>
            <person name="Pitluck S."/>
            <person name="Sikorski J."/>
            <person name="Zeytun A."/>
            <person name="Lapidus A."/>
            <person name="Nolan M."/>
            <person name="Lucas S."/>
            <person name="Hammon N."/>
            <person name="Deshpande S."/>
            <person name="Cheng J.F."/>
            <person name="Tapia R."/>
            <person name="Han C."/>
            <person name="Goodwin L."/>
            <person name="Liolios K."/>
            <person name="Pagani I."/>
            <person name="Ivanova N."/>
            <person name="Mavromatis K."/>
            <person name="Pati A."/>
            <person name="Chen A."/>
            <person name="Palaniappan K."/>
            <person name="Hauser L."/>
            <person name="Chang Y.J."/>
            <person name="Jeffries C.D."/>
            <person name="Detter J.C."/>
            <person name="Brambilla E."/>
            <person name="Djao O.D."/>
            <person name="Rohde M."/>
            <person name="Spring S."/>
            <person name="Goker M."/>
            <person name="Woyke T."/>
            <person name="Bristow J."/>
            <person name="Eisen J.A."/>
            <person name="Markowitz V."/>
            <person name="Hugenholtz P."/>
            <person name="Kyrpides N.C."/>
            <person name="Klenk H.P."/>
            <person name="Land M."/>
        </authorList>
    </citation>
    <scope>NUCLEOTIDE SEQUENCE [LARGE SCALE GENOMIC DNA]</scope>
    <source>
        <strain evidence="9">DSM 19672 / NBRC 101217 / Yu37-1</strain>
    </source>
</reference>
<comment type="similarity">
    <text evidence="3">Belongs to the methyl-accepting chemotaxis (MCP) protein family.</text>
</comment>
<protein>
    <submittedName>
        <fullName evidence="8">Methyl-accepting chemotaxis sensory transducer with Cache sensor</fullName>
    </submittedName>
</protein>
<evidence type="ECO:0000313" key="9">
    <source>
        <dbReference type="Proteomes" id="UP000007039"/>
    </source>
</evidence>
<evidence type="ECO:0000313" key="8">
    <source>
        <dbReference type="EMBL" id="ADR18674.1"/>
    </source>
</evidence>
<reference key="1">
    <citation type="submission" date="2010-11" db="EMBL/GenBank/DDBJ databases">
        <title>The complete genome of chromosome of Calditerrivibrio nitroreducens DSM 19672.</title>
        <authorList>
            <consortium name="US DOE Joint Genome Institute (JGI-PGF)"/>
            <person name="Lucas S."/>
            <person name="Copeland A."/>
            <person name="Lapidus A."/>
            <person name="Bruce D."/>
            <person name="Goodwin L."/>
            <person name="Pitluck S."/>
            <person name="Kyrpides N."/>
            <person name="Mavromatis K."/>
            <person name="Ivanova N."/>
            <person name="Mikhailova N."/>
            <person name="Zeytun A."/>
            <person name="Brettin T."/>
            <person name="Detter J.C."/>
            <person name="Tapia R."/>
            <person name="Han C."/>
            <person name="Land M."/>
            <person name="Hauser L."/>
            <person name="Markowitz V."/>
            <person name="Cheng J.-F."/>
            <person name="Hugenholtz P."/>
            <person name="Woyke T."/>
            <person name="Wu D."/>
            <person name="Spring S."/>
            <person name="Schroeder M."/>
            <person name="Brambilla E."/>
            <person name="Klenk H.-P."/>
            <person name="Eisen J.A."/>
        </authorList>
    </citation>
    <scope>NUCLEOTIDE SEQUENCE [LARGE SCALE GENOMIC DNA]</scope>
    <source>
        <strain>DSM 19672</strain>
    </source>
</reference>
<dbReference type="STRING" id="768670.Calni_0763"/>
<evidence type="ECO:0000256" key="4">
    <source>
        <dbReference type="PROSITE-ProRule" id="PRU00284"/>
    </source>
</evidence>
<dbReference type="InterPro" id="IPR004089">
    <property type="entry name" value="MCPsignal_dom"/>
</dbReference>
<evidence type="ECO:0000256" key="3">
    <source>
        <dbReference type="ARBA" id="ARBA00029447"/>
    </source>
</evidence>
<dbReference type="Pfam" id="PF00015">
    <property type="entry name" value="MCPsignal"/>
    <property type="match status" value="1"/>
</dbReference>
<dbReference type="FunFam" id="1.10.287.950:FF:000001">
    <property type="entry name" value="Methyl-accepting chemotaxis sensory transducer"/>
    <property type="match status" value="1"/>
</dbReference>
<evidence type="ECO:0000256" key="2">
    <source>
        <dbReference type="ARBA" id="ARBA00023224"/>
    </source>
</evidence>
<dbReference type="InterPro" id="IPR003660">
    <property type="entry name" value="HAMP_dom"/>
</dbReference>